<protein>
    <submittedName>
        <fullName evidence="2">Polysaccharide pyruvyl transferase family protein</fullName>
    </submittedName>
</protein>
<dbReference type="RefSeq" id="WP_220227385.1">
    <property type="nucleotide sequence ID" value="NZ_JAICBX010000001.1"/>
</dbReference>
<reference evidence="2" key="1">
    <citation type="submission" date="2021-08" db="EMBL/GenBank/DDBJ databases">
        <title>Hoeflea bacterium WL0058 sp. nov., isolated from the sediment.</title>
        <authorList>
            <person name="Wang L."/>
            <person name="Zhang D."/>
        </authorList>
    </citation>
    <scope>NUCLEOTIDE SEQUENCE</scope>
    <source>
        <strain evidence="2">WL0058</strain>
    </source>
</reference>
<dbReference type="AlphaFoldDB" id="A0AAE3CZK0"/>
<dbReference type="Proteomes" id="UP001196509">
    <property type="component" value="Unassembled WGS sequence"/>
</dbReference>
<keyword evidence="3" id="KW-1185">Reference proteome</keyword>
<feature type="domain" description="Polysaccharide pyruvyl transferase" evidence="1">
    <location>
        <begin position="17"/>
        <end position="283"/>
    </location>
</feature>
<dbReference type="GO" id="GO:0016740">
    <property type="term" value="F:transferase activity"/>
    <property type="evidence" value="ECO:0007669"/>
    <property type="project" value="UniProtKB-KW"/>
</dbReference>
<evidence type="ECO:0000259" key="1">
    <source>
        <dbReference type="Pfam" id="PF04230"/>
    </source>
</evidence>
<sequence length="354" mass="40072">MSNALKVGVFGYYSYRNLGDNVMAFQVASHIKREGHHPIIFTKNSIDMENWGFDLCSDVEDFVKSVDLIFFGGGGLLIPGLRRSKPGGGGFSPDLRLVLDLANKNDVPMYGFSLGGIGKPLQDIVPEERQDLVKCLKYLTLRNREDVQLLEQAGTAGEFLEDMVWATPNFVDVQDSPKSQRRRVGMCLYRGRSSKFKTLRRIIELVVRMRQDIDFVFYEVNPNVNGDFGSIAAADNYPNCTRKTLIDVSEACKEVASLDLMMTTRLHIGVMAMSYGVPSVAFAGEAKTRLLYRNIGRGHLFWNLGEVHKFAYTFLFPGALSRLIDTAPLDRKIMERAQIHFQRMSEILQRERQH</sequence>
<proteinExistence type="predicted"/>
<evidence type="ECO:0000313" key="2">
    <source>
        <dbReference type="EMBL" id="MBW8636729.1"/>
    </source>
</evidence>
<dbReference type="Pfam" id="PF04230">
    <property type="entry name" value="PS_pyruv_trans"/>
    <property type="match status" value="1"/>
</dbReference>
<keyword evidence="2" id="KW-0808">Transferase</keyword>
<comment type="caution">
    <text evidence="2">The sequence shown here is derived from an EMBL/GenBank/DDBJ whole genome shotgun (WGS) entry which is preliminary data.</text>
</comment>
<dbReference type="EMBL" id="JAICBX010000001">
    <property type="protein sequence ID" value="MBW8636729.1"/>
    <property type="molecule type" value="Genomic_DNA"/>
</dbReference>
<accession>A0AAE3CZK0</accession>
<evidence type="ECO:0000313" key="3">
    <source>
        <dbReference type="Proteomes" id="UP001196509"/>
    </source>
</evidence>
<dbReference type="PANTHER" id="PTHR36836">
    <property type="entry name" value="COLANIC ACID BIOSYNTHESIS PROTEIN WCAK"/>
    <property type="match status" value="1"/>
</dbReference>
<dbReference type="InterPro" id="IPR007345">
    <property type="entry name" value="Polysacch_pyruvyl_Trfase"/>
</dbReference>
<gene>
    <name evidence="2" type="ORF">K1W69_05990</name>
</gene>
<name>A0AAE3CZK0_9HYPH</name>
<organism evidence="2 3">
    <name type="scientific">Flavimaribacter sediminis</name>
    <dbReference type="NCBI Taxonomy" id="2865987"/>
    <lineage>
        <taxon>Bacteria</taxon>
        <taxon>Pseudomonadati</taxon>
        <taxon>Pseudomonadota</taxon>
        <taxon>Alphaproteobacteria</taxon>
        <taxon>Hyphomicrobiales</taxon>
        <taxon>Rhizobiaceae</taxon>
        <taxon>Flavimaribacter</taxon>
    </lineage>
</organism>
<dbReference type="PANTHER" id="PTHR36836:SF1">
    <property type="entry name" value="COLANIC ACID BIOSYNTHESIS PROTEIN WCAK"/>
    <property type="match status" value="1"/>
</dbReference>